<feature type="compositionally biased region" description="Low complexity" evidence="3">
    <location>
        <begin position="84"/>
        <end position="103"/>
    </location>
</feature>
<keyword evidence="1 2" id="KW-0694">RNA-binding</keyword>
<evidence type="ECO:0000256" key="1">
    <source>
        <dbReference type="ARBA" id="ARBA00022884"/>
    </source>
</evidence>
<evidence type="ECO:0000256" key="2">
    <source>
        <dbReference type="PROSITE-ProRule" id="PRU00176"/>
    </source>
</evidence>
<feature type="region of interest" description="Disordered" evidence="3">
    <location>
        <begin position="1"/>
        <end position="50"/>
    </location>
</feature>
<name>A0AAV9WCR7_9PEZI</name>
<dbReference type="SUPFAM" id="SSF54928">
    <property type="entry name" value="RNA-binding domain, RBD"/>
    <property type="match status" value="1"/>
</dbReference>
<organism evidence="5 6">
    <name type="scientific">Arthrobotrys musiformis</name>
    <dbReference type="NCBI Taxonomy" id="47236"/>
    <lineage>
        <taxon>Eukaryota</taxon>
        <taxon>Fungi</taxon>
        <taxon>Dikarya</taxon>
        <taxon>Ascomycota</taxon>
        <taxon>Pezizomycotina</taxon>
        <taxon>Orbiliomycetes</taxon>
        <taxon>Orbiliales</taxon>
        <taxon>Orbiliaceae</taxon>
        <taxon>Arthrobotrys</taxon>
    </lineage>
</organism>
<feature type="region of interest" description="Disordered" evidence="3">
    <location>
        <begin position="74"/>
        <end position="119"/>
    </location>
</feature>
<dbReference type="PANTHER" id="PTHR23003">
    <property type="entry name" value="RNA RECOGNITION MOTIF RRM DOMAIN CONTAINING PROTEIN"/>
    <property type="match status" value="1"/>
</dbReference>
<dbReference type="GO" id="GO:0005634">
    <property type="term" value="C:nucleus"/>
    <property type="evidence" value="ECO:0007669"/>
    <property type="project" value="TreeGrafter"/>
</dbReference>
<dbReference type="InterPro" id="IPR012677">
    <property type="entry name" value="Nucleotide-bd_a/b_plait_sf"/>
</dbReference>
<gene>
    <name evidence="5" type="ORF">TWF481_005070</name>
</gene>
<dbReference type="GO" id="GO:0003729">
    <property type="term" value="F:mRNA binding"/>
    <property type="evidence" value="ECO:0007669"/>
    <property type="project" value="TreeGrafter"/>
</dbReference>
<dbReference type="GO" id="GO:0005737">
    <property type="term" value="C:cytoplasm"/>
    <property type="evidence" value="ECO:0007669"/>
    <property type="project" value="TreeGrafter"/>
</dbReference>
<feature type="domain" description="RRM" evidence="4">
    <location>
        <begin position="243"/>
        <end position="327"/>
    </location>
</feature>
<accession>A0AAV9WCR7</accession>
<evidence type="ECO:0000313" key="5">
    <source>
        <dbReference type="EMBL" id="KAK6506613.1"/>
    </source>
</evidence>
<dbReference type="InterPro" id="IPR035979">
    <property type="entry name" value="RBD_domain_sf"/>
</dbReference>
<dbReference type="PROSITE" id="PS50102">
    <property type="entry name" value="RRM"/>
    <property type="match status" value="2"/>
</dbReference>
<proteinExistence type="predicted"/>
<dbReference type="InterPro" id="IPR050374">
    <property type="entry name" value="RRT5_SRSF_SR"/>
</dbReference>
<dbReference type="Proteomes" id="UP001370758">
    <property type="component" value="Unassembled WGS sequence"/>
</dbReference>
<evidence type="ECO:0000259" key="4">
    <source>
        <dbReference type="PROSITE" id="PS50102"/>
    </source>
</evidence>
<evidence type="ECO:0000256" key="3">
    <source>
        <dbReference type="SAM" id="MobiDB-lite"/>
    </source>
</evidence>
<dbReference type="Pfam" id="PF00076">
    <property type="entry name" value="RRM_1"/>
    <property type="match status" value="1"/>
</dbReference>
<dbReference type="SMART" id="SM00360">
    <property type="entry name" value="RRM"/>
    <property type="match status" value="2"/>
</dbReference>
<dbReference type="InterPro" id="IPR000504">
    <property type="entry name" value="RRM_dom"/>
</dbReference>
<evidence type="ECO:0000313" key="6">
    <source>
        <dbReference type="Proteomes" id="UP001370758"/>
    </source>
</evidence>
<dbReference type="Gene3D" id="3.30.70.330">
    <property type="match status" value="2"/>
</dbReference>
<comment type="caution">
    <text evidence="5">The sequence shown here is derived from an EMBL/GenBank/DDBJ whole genome shotgun (WGS) entry which is preliminary data.</text>
</comment>
<dbReference type="AlphaFoldDB" id="A0AAV9WCR7"/>
<dbReference type="EMBL" id="JAVHJL010000003">
    <property type="protein sequence ID" value="KAK6506613.1"/>
    <property type="molecule type" value="Genomic_DNA"/>
</dbReference>
<protein>
    <recommendedName>
        <fullName evidence="4">RRM domain-containing protein</fullName>
    </recommendedName>
</protein>
<reference evidence="5 6" key="1">
    <citation type="submission" date="2023-08" db="EMBL/GenBank/DDBJ databases">
        <authorList>
            <person name="Palmer J.M."/>
        </authorList>
    </citation>
    <scope>NUCLEOTIDE SEQUENCE [LARGE SCALE GENOMIC DNA]</scope>
    <source>
        <strain evidence="5 6">TWF481</strain>
    </source>
</reference>
<keyword evidence="6" id="KW-1185">Reference proteome</keyword>
<feature type="domain" description="RRM" evidence="4">
    <location>
        <begin position="151"/>
        <end position="227"/>
    </location>
</feature>
<sequence length="348" mass="39801">MDPTSPDNKLQAGHVGHESPHGRRRGHQGRPNNHHGPISWHPPQHHKDRYHAPNQHYQQNYNYQNQTYQIHGHGSNYHTGHPGNQIQQNHSNQLQQHPNHNSQIPQHMEAPSQPPVTPQGWKRWVPETKQYSFLDNNSYQKHVGKVIEDGSSVYIGNMEWSIEPPDVALWLEGAGFVVKGISMPQIKKRVHFCQVEFESHEDANSAVVNLDMQRMRGRHVKMNLNNPDAYVQKKNAPRMAGSTRLWIGGLPNKAGINQLEDYIRELFHGFHIESLSQSYVGARGSDNEGEYFCFVDLPNIIEARTAIRILNNRETSWGTANVRFAPEGPRGALEYRAINDENRALCEE</sequence>